<comment type="caution">
    <text evidence="1">The sequence shown here is derived from an EMBL/GenBank/DDBJ whole genome shotgun (WGS) entry which is preliminary data.</text>
</comment>
<sequence length="206" mass="23387">MNGLNLTEADTNAIKLAISEGGDIWNSSHLIPLKRKIKNFYRNVQGEQCCYCRKSSNGEFNMVLDIEHVLPKGRPEFKKFMFRIDNLSVACKRCNMSIKNDDISFISGQADFSTQPFLSGNYKFIHPNVDSYFDHLSYDVTIRNAQTMIKYTAVNDSVKGQFTYGYFKLNELEVDSFSKAQGAQEMANVSSSIDDDIAREIEELLG</sequence>
<organism evidence="1 2">
    <name type="scientific">Pokkaliibacter plantistimulans</name>
    <dbReference type="NCBI Taxonomy" id="1635171"/>
    <lineage>
        <taxon>Bacteria</taxon>
        <taxon>Pseudomonadati</taxon>
        <taxon>Pseudomonadota</taxon>
        <taxon>Gammaproteobacteria</taxon>
        <taxon>Oceanospirillales</taxon>
        <taxon>Balneatrichaceae</taxon>
        <taxon>Pokkaliibacter</taxon>
    </lineage>
</organism>
<dbReference type="Proteomes" id="UP000248090">
    <property type="component" value="Unassembled WGS sequence"/>
</dbReference>
<dbReference type="EMBL" id="LAPT01000093">
    <property type="protein sequence ID" value="PXF29903.1"/>
    <property type="molecule type" value="Genomic_DNA"/>
</dbReference>
<evidence type="ECO:0008006" key="3">
    <source>
        <dbReference type="Google" id="ProtNLM"/>
    </source>
</evidence>
<keyword evidence="2" id="KW-1185">Reference proteome</keyword>
<protein>
    <recommendedName>
        <fullName evidence="3">HNH nuclease domain-containing protein</fullName>
    </recommendedName>
</protein>
<gene>
    <name evidence="1" type="ORF">WH50_18290</name>
</gene>
<evidence type="ECO:0000313" key="1">
    <source>
        <dbReference type="EMBL" id="PXF29903.1"/>
    </source>
</evidence>
<dbReference type="RefSeq" id="WP_110188786.1">
    <property type="nucleotide sequence ID" value="NZ_CP177354.1"/>
</dbReference>
<proteinExistence type="predicted"/>
<dbReference type="Gene3D" id="1.10.30.50">
    <property type="match status" value="1"/>
</dbReference>
<accession>A0ABX5LWN0</accession>
<reference evidence="1 2" key="1">
    <citation type="submission" date="2015-03" db="EMBL/GenBank/DDBJ databases">
        <authorList>
            <person name="Krishnan R."/>
            <person name="Midha S."/>
            <person name="Patil P.B."/>
            <person name="Rameshkumar N."/>
        </authorList>
    </citation>
    <scope>NUCLEOTIDE SEQUENCE [LARGE SCALE GENOMIC DNA]</scope>
    <source>
        <strain evidence="1 2">L1E11</strain>
    </source>
</reference>
<name>A0ABX5LWN0_9GAMM</name>
<evidence type="ECO:0000313" key="2">
    <source>
        <dbReference type="Proteomes" id="UP000248090"/>
    </source>
</evidence>